<keyword evidence="2" id="KW-1185">Reference proteome</keyword>
<dbReference type="AlphaFoldDB" id="A0A069D104"/>
<reference evidence="2" key="1">
    <citation type="journal article" date="2014" name="Genome Announc.">
        <title>Draft genome sequence of Weissella oryzae SG25T, isolated from fermented rice grains.</title>
        <authorList>
            <person name="Tanizawa Y."/>
            <person name="Fujisawa T."/>
            <person name="Mochizuki T."/>
            <person name="Kaminuma E."/>
            <person name="Suzuki Y."/>
            <person name="Nakamura Y."/>
            <person name="Tohno M."/>
        </authorList>
    </citation>
    <scope>NUCLEOTIDE SEQUENCE [LARGE SCALE GENOMIC DNA]</scope>
    <source>
        <strain evidence="2">DSM 25784 / JCM 18191 / LMG 30913 / SG25</strain>
    </source>
</reference>
<evidence type="ECO:0000313" key="2">
    <source>
        <dbReference type="Proteomes" id="UP000030643"/>
    </source>
</evidence>
<name>A0A069D104_WEIOS</name>
<dbReference type="EMBL" id="DF820490">
    <property type="protein sequence ID" value="GAK31041.1"/>
    <property type="molecule type" value="Genomic_DNA"/>
</dbReference>
<evidence type="ECO:0000313" key="1">
    <source>
        <dbReference type="EMBL" id="GAK31041.1"/>
    </source>
</evidence>
<organism evidence="1 2">
    <name type="scientific">Weissella oryzae (strain DSM 25784 / JCM 18191 / LMG 30913 / SG25)</name>
    <dbReference type="NCBI Taxonomy" id="1329250"/>
    <lineage>
        <taxon>Bacteria</taxon>
        <taxon>Bacillati</taxon>
        <taxon>Bacillota</taxon>
        <taxon>Bacilli</taxon>
        <taxon>Lactobacillales</taxon>
        <taxon>Lactobacillaceae</taxon>
        <taxon>Weissella</taxon>
    </lineage>
</organism>
<dbReference type="STRING" id="1329250.WOSG25_070180"/>
<sequence>MVKKIPVTFTFEEILTKAVTVELPENTDFYEFAKKYYNAEKIVLDSDDLQVASVMAESEQNTLEVYDWQTLYPN</sequence>
<dbReference type="RefSeq" id="WP_027699078.1">
    <property type="nucleotide sequence ID" value="NZ_DF820490.1"/>
</dbReference>
<proteinExistence type="predicted"/>
<gene>
    <name evidence="1" type="ORF">WOSG25_070180</name>
</gene>
<protein>
    <submittedName>
        <fullName evidence="1">Uncharacterized protein</fullName>
    </submittedName>
</protein>
<dbReference type="Proteomes" id="UP000030643">
    <property type="component" value="Unassembled WGS sequence"/>
</dbReference>
<accession>A0A069D104</accession>